<dbReference type="Proteomes" id="UP001321473">
    <property type="component" value="Unassembled WGS sequence"/>
</dbReference>
<protein>
    <submittedName>
        <fullName evidence="2">Uncharacterized protein</fullName>
    </submittedName>
</protein>
<feature type="region of interest" description="Disordered" evidence="1">
    <location>
        <begin position="166"/>
        <end position="188"/>
    </location>
</feature>
<evidence type="ECO:0000313" key="3">
    <source>
        <dbReference type="Proteomes" id="UP001321473"/>
    </source>
</evidence>
<name>A0AAQ4DFV2_AMBAM</name>
<gene>
    <name evidence="2" type="ORF">V5799_027391</name>
</gene>
<organism evidence="2 3">
    <name type="scientific">Amblyomma americanum</name>
    <name type="common">Lone star tick</name>
    <dbReference type="NCBI Taxonomy" id="6943"/>
    <lineage>
        <taxon>Eukaryota</taxon>
        <taxon>Metazoa</taxon>
        <taxon>Ecdysozoa</taxon>
        <taxon>Arthropoda</taxon>
        <taxon>Chelicerata</taxon>
        <taxon>Arachnida</taxon>
        <taxon>Acari</taxon>
        <taxon>Parasitiformes</taxon>
        <taxon>Ixodida</taxon>
        <taxon>Ixodoidea</taxon>
        <taxon>Ixodidae</taxon>
        <taxon>Amblyomminae</taxon>
        <taxon>Amblyomma</taxon>
    </lineage>
</organism>
<evidence type="ECO:0000256" key="1">
    <source>
        <dbReference type="SAM" id="MobiDB-lite"/>
    </source>
</evidence>
<keyword evidence="3" id="KW-1185">Reference proteome</keyword>
<dbReference type="EMBL" id="JARKHS020031277">
    <property type="protein sequence ID" value="KAK8761342.1"/>
    <property type="molecule type" value="Genomic_DNA"/>
</dbReference>
<comment type="caution">
    <text evidence="2">The sequence shown here is derived from an EMBL/GenBank/DDBJ whole genome shotgun (WGS) entry which is preliminary data.</text>
</comment>
<accession>A0AAQ4DFV2</accession>
<dbReference type="AlphaFoldDB" id="A0AAQ4DFV2"/>
<feature type="compositionally biased region" description="Basic and acidic residues" evidence="1">
    <location>
        <begin position="168"/>
        <end position="188"/>
    </location>
</feature>
<proteinExistence type="predicted"/>
<sequence length="188" mass="21502">MAVLRKLGVKDTQHFSYITAEDLLREGMPLVTARILMRTYEASGNQSKWERKLEEEVEKVLQRNDAYSDEVLRYVRAALKELAVSTTQHFKHLKAEDLESKGVPPVIARILIKEFGPTRDESRSSGKENGFWENFRKFYESPHFPAVLSFAENMMKMVLEVLKHQRHASTDTSDKDEGKEEAGKATAG</sequence>
<evidence type="ECO:0000313" key="2">
    <source>
        <dbReference type="EMBL" id="KAK8761342.1"/>
    </source>
</evidence>
<reference evidence="2 3" key="1">
    <citation type="journal article" date="2023" name="Arcadia Sci">
        <title>De novo assembly of a long-read Amblyomma americanum tick genome.</title>
        <authorList>
            <person name="Chou S."/>
            <person name="Poskanzer K.E."/>
            <person name="Rollins M."/>
            <person name="Thuy-Boun P.S."/>
        </authorList>
    </citation>
    <scope>NUCLEOTIDE SEQUENCE [LARGE SCALE GENOMIC DNA]</scope>
    <source>
        <strain evidence="2">F_SG_1</strain>
        <tissue evidence="2">Salivary glands</tissue>
    </source>
</reference>